<dbReference type="Proteomes" id="UP000005839">
    <property type="component" value="Unassembled WGS sequence"/>
</dbReference>
<evidence type="ECO:0000313" key="3">
    <source>
        <dbReference type="Proteomes" id="UP000005839"/>
    </source>
</evidence>
<organism evidence="2 3">
    <name type="scientific">Shewanella benthica KT99</name>
    <dbReference type="NCBI Taxonomy" id="314608"/>
    <lineage>
        <taxon>Bacteria</taxon>
        <taxon>Pseudomonadati</taxon>
        <taxon>Pseudomonadota</taxon>
        <taxon>Gammaproteobacteria</taxon>
        <taxon>Alteromonadales</taxon>
        <taxon>Shewanellaceae</taxon>
        <taxon>Shewanella</taxon>
    </lineage>
</organism>
<keyword evidence="3" id="KW-1185">Reference proteome</keyword>
<sequence length="273" mass="31184">MLKLTNSICEVLICGDWHLILVESLHGNNSAVRRCPECRASIKLMKQGKDGQKAHFEHNKRNPDCSLGNSMGKKLKYNHISVQFLEKEREDSFLFENLIPSCIDKDAVINDGEISEDILDVFASLLSDSEKRQEINARLGQGQFRQDVIRVWGSEVCALTLTPVREMLIASHIKSWRNCKDTHERLDGANGILLCAHIDKLFDRHLITFNKVGIEYRVKFSSQLDKSLMTQLGVNEGDALATSKIKSADLERFEDYLFYHQKIFSQLNEINTQ</sequence>
<dbReference type="InterPro" id="IPR003615">
    <property type="entry name" value="HNH_nuc"/>
</dbReference>
<dbReference type="AlphaFoldDB" id="A9DAA0"/>
<gene>
    <name evidence="2" type="ORF">KT99_15922</name>
</gene>
<name>A9DAA0_9GAMM</name>
<comment type="caution">
    <text evidence="2">The sequence shown here is derived from an EMBL/GenBank/DDBJ whole genome shotgun (WGS) entry which is preliminary data.</text>
</comment>
<dbReference type="EMBL" id="ABIC01000017">
    <property type="protein sequence ID" value="EDQ00730.1"/>
    <property type="molecule type" value="Genomic_DNA"/>
</dbReference>
<dbReference type="Pfam" id="PF13391">
    <property type="entry name" value="HNH_2"/>
    <property type="match status" value="1"/>
</dbReference>
<proteinExistence type="predicted"/>
<evidence type="ECO:0000313" key="2">
    <source>
        <dbReference type="EMBL" id="EDQ00730.1"/>
    </source>
</evidence>
<accession>A9DAA0</accession>
<feature type="domain" description="HNH nuclease" evidence="1">
    <location>
        <begin position="157"/>
        <end position="210"/>
    </location>
</feature>
<dbReference type="RefSeq" id="WP_005499574.1">
    <property type="nucleotide sequence ID" value="NZ_ABIC01000017.1"/>
</dbReference>
<evidence type="ECO:0000259" key="1">
    <source>
        <dbReference type="Pfam" id="PF13391"/>
    </source>
</evidence>
<protein>
    <recommendedName>
        <fullName evidence="1">HNH nuclease domain-containing protein</fullName>
    </recommendedName>
</protein>
<reference evidence="2 3" key="1">
    <citation type="submission" date="2007-10" db="EMBL/GenBank/DDBJ databases">
        <authorList>
            <person name="Yayanos A."/>
            <person name="Ferriera S."/>
            <person name="Johnson J."/>
            <person name="Kravitz S."/>
            <person name="Halpern A."/>
            <person name="Remington K."/>
            <person name="Beeson K."/>
            <person name="Tran B."/>
            <person name="Rogers Y.-H."/>
            <person name="Friedman R."/>
            <person name="Venter J.C."/>
        </authorList>
    </citation>
    <scope>NUCLEOTIDE SEQUENCE [LARGE SCALE GENOMIC DNA]</scope>
    <source>
        <strain evidence="2 3">KT99</strain>
    </source>
</reference>